<evidence type="ECO:0000256" key="10">
    <source>
        <dbReference type="ARBA" id="ARBA00023242"/>
    </source>
</evidence>
<accession>A0A3R7QKX3</accession>
<keyword evidence="11" id="KW-0285">Flavoprotein</keyword>
<dbReference type="Proteomes" id="UP000283509">
    <property type="component" value="Unassembled WGS sequence"/>
</dbReference>
<dbReference type="GO" id="GO:0071949">
    <property type="term" value="F:FAD binding"/>
    <property type="evidence" value="ECO:0007669"/>
    <property type="project" value="TreeGrafter"/>
</dbReference>
<dbReference type="AlphaFoldDB" id="A0A3R7QKX3"/>
<reference evidence="13 14" key="1">
    <citation type="submission" date="2018-04" db="EMBL/GenBank/DDBJ databases">
        <authorList>
            <person name="Zhang X."/>
            <person name="Yuan J."/>
            <person name="Li F."/>
            <person name="Xiang J."/>
        </authorList>
    </citation>
    <scope>NUCLEOTIDE SEQUENCE [LARGE SCALE GENOMIC DNA]</scope>
    <source>
        <tissue evidence="13">Muscle</tissue>
    </source>
</reference>
<dbReference type="GO" id="GO:0005737">
    <property type="term" value="C:cytoplasm"/>
    <property type="evidence" value="ECO:0007669"/>
    <property type="project" value="UniProtKB-SubCell"/>
</dbReference>
<dbReference type="STRING" id="6689.A0A3R7QKX3"/>
<dbReference type="GO" id="GO:0005634">
    <property type="term" value="C:nucleus"/>
    <property type="evidence" value="ECO:0007669"/>
    <property type="project" value="UniProtKB-SubCell"/>
</dbReference>
<dbReference type="GO" id="GO:0043153">
    <property type="term" value="P:entrainment of circadian clock by photoperiod"/>
    <property type="evidence" value="ECO:0007669"/>
    <property type="project" value="TreeGrafter"/>
</dbReference>
<comment type="cofactor">
    <cofactor evidence="11">
        <name>FAD</name>
        <dbReference type="ChEBI" id="CHEBI:57692"/>
    </cofactor>
    <text evidence="11">Binds 1 FAD per subunit.</text>
</comment>
<sequence length="281" mass="31948">MGKASVHWFRHGLRLHDNPALLESIMACEKFYAIFIVDEDATEPMGYNRMQYLTESLRNLDAQLRALGGQLYVMKGEPTVIFKILHAEAGMARLTLEQDCDATWDKHDKVVRRLCEQLGVEVVEKMSNTLWEPSKIIEANGGEPPHSYEMFMVSASDIPLQVTIRRGRRAVAKPRSGKMSSYGELTDELAAKIGKELGYYPENNELTAFEGGETAALALLQERLKVEEDAFRDGYILPNQVNPDILGPSLSMSAAIRFGCLSVRKFYWEIQEIYFRLHRRL</sequence>
<dbReference type="EMBL" id="QCYY01000878">
    <property type="protein sequence ID" value="ROT82146.1"/>
    <property type="molecule type" value="Genomic_DNA"/>
</dbReference>
<feature type="binding site" evidence="11">
    <location>
        <begin position="249"/>
        <end position="253"/>
    </location>
    <ligand>
        <name>FAD</name>
        <dbReference type="ChEBI" id="CHEBI:57692"/>
    </ligand>
</feature>
<evidence type="ECO:0000256" key="3">
    <source>
        <dbReference type="ARBA" id="ARBA00005862"/>
    </source>
</evidence>
<comment type="similarity">
    <text evidence="3">Belongs to the DNA photolyase class-1 family.</text>
</comment>
<evidence type="ECO:0000256" key="11">
    <source>
        <dbReference type="PIRSR" id="PIRSR602081-1"/>
    </source>
</evidence>
<protein>
    <recommendedName>
        <fullName evidence="4">Cryptochrome-1</fullName>
    </recommendedName>
</protein>
<reference evidence="13 14" key="2">
    <citation type="submission" date="2019-01" db="EMBL/GenBank/DDBJ databases">
        <title>The decoding of complex shrimp genome reveals the adaptation for benthos swimmer, frequently molting mechanism and breeding impact on genome.</title>
        <authorList>
            <person name="Sun Y."/>
            <person name="Gao Y."/>
            <person name="Yu Y."/>
        </authorList>
    </citation>
    <scope>NUCLEOTIDE SEQUENCE [LARGE SCALE GENOMIC DNA]</scope>
    <source>
        <tissue evidence="13">Muscle</tissue>
    </source>
</reference>
<dbReference type="GO" id="GO:0032922">
    <property type="term" value="P:circadian regulation of gene expression"/>
    <property type="evidence" value="ECO:0007669"/>
    <property type="project" value="TreeGrafter"/>
</dbReference>
<evidence type="ECO:0000256" key="9">
    <source>
        <dbReference type="ARBA" id="ARBA00023170"/>
    </source>
</evidence>
<comment type="subcellular location">
    <subcellularLocation>
        <location evidence="2">Cytoplasm</location>
    </subcellularLocation>
    <subcellularLocation>
        <location evidence="1">Nucleus</location>
    </subcellularLocation>
</comment>
<dbReference type="PANTHER" id="PTHR11455:SF17">
    <property type="entry name" value="CRYPTOCHROME-1"/>
    <property type="match status" value="1"/>
</dbReference>
<evidence type="ECO:0000256" key="8">
    <source>
        <dbReference type="ARBA" id="ARBA00023108"/>
    </source>
</evidence>
<keyword evidence="9" id="KW-0675">Receptor</keyword>
<dbReference type="GO" id="GO:0003677">
    <property type="term" value="F:DNA binding"/>
    <property type="evidence" value="ECO:0007669"/>
    <property type="project" value="TreeGrafter"/>
</dbReference>
<dbReference type="SUPFAM" id="SSF52425">
    <property type="entry name" value="Cryptochrome/photolyase, N-terminal domain"/>
    <property type="match status" value="1"/>
</dbReference>
<dbReference type="Gene3D" id="3.40.50.620">
    <property type="entry name" value="HUPs"/>
    <property type="match status" value="1"/>
</dbReference>
<dbReference type="InterPro" id="IPR002081">
    <property type="entry name" value="Cryptochrome/DNA_photolyase_1"/>
</dbReference>
<keyword evidence="7" id="KW-0547">Nucleotide-binding</keyword>
<evidence type="ECO:0000259" key="12">
    <source>
        <dbReference type="PROSITE" id="PS51645"/>
    </source>
</evidence>
<feature type="domain" description="Photolyase/cryptochrome alpha/beta" evidence="12">
    <location>
        <begin position="3"/>
        <end position="130"/>
    </location>
</feature>
<keyword evidence="10" id="KW-0539">Nucleus</keyword>
<dbReference type="PANTHER" id="PTHR11455">
    <property type="entry name" value="CRYPTOCHROME"/>
    <property type="match status" value="1"/>
</dbReference>
<dbReference type="OrthoDB" id="435881at2759"/>
<evidence type="ECO:0000313" key="14">
    <source>
        <dbReference type="Proteomes" id="UP000283509"/>
    </source>
</evidence>
<gene>
    <name evidence="13" type="ORF">C7M84_024692</name>
</gene>
<keyword evidence="8" id="KW-0090">Biological rhythms</keyword>
<dbReference type="Pfam" id="PF00875">
    <property type="entry name" value="DNA_photolyase"/>
    <property type="match status" value="1"/>
</dbReference>
<evidence type="ECO:0000256" key="5">
    <source>
        <dbReference type="ARBA" id="ARBA00022490"/>
    </source>
</evidence>
<dbReference type="Gene3D" id="1.25.40.80">
    <property type="match status" value="1"/>
</dbReference>
<dbReference type="InterPro" id="IPR006050">
    <property type="entry name" value="DNA_photolyase_N"/>
</dbReference>
<evidence type="ECO:0000256" key="1">
    <source>
        <dbReference type="ARBA" id="ARBA00004123"/>
    </source>
</evidence>
<proteinExistence type="inferred from homology"/>
<name>A0A3R7QKX3_PENVA</name>
<evidence type="ECO:0000313" key="13">
    <source>
        <dbReference type="EMBL" id="ROT82146.1"/>
    </source>
</evidence>
<evidence type="ECO:0000256" key="6">
    <source>
        <dbReference type="ARBA" id="ARBA00022491"/>
    </source>
</evidence>
<evidence type="ECO:0000256" key="4">
    <source>
        <dbReference type="ARBA" id="ARBA00021159"/>
    </source>
</evidence>
<dbReference type="SUPFAM" id="SSF48173">
    <property type="entry name" value="Cryptochrome/photolyase FAD-binding domain"/>
    <property type="match status" value="1"/>
</dbReference>
<comment type="caution">
    <text evidence="13">The sequence shown here is derived from an EMBL/GenBank/DDBJ whole genome shotgun (WGS) entry which is preliminary data.</text>
</comment>
<keyword evidence="5" id="KW-0963">Cytoplasm</keyword>
<organism evidence="13 14">
    <name type="scientific">Penaeus vannamei</name>
    <name type="common">Whiteleg shrimp</name>
    <name type="synonym">Litopenaeus vannamei</name>
    <dbReference type="NCBI Taxonomy" id="6689"/>
    <lineage>
        <taxon>Eukaryota</taxon>
        <taxon>Metazoa</taxon>
        <taxon>Ecdysozoa</taxon>
        <taxon>Arthropoda</taxon>
        <taxon>Crustacea</taxon>
        <taxon>Multicrustacea</taxon>
        <taxon>Malacostraca</taxon>
        <taxon>Eumalacostraca</taxon>
        <taxon>Eucarida</taxon>
        <taxon>Decapoda</taxon>
        <taxon>Dendrobranchiata</taxon>
        <taxon>Penaeoidea</taxon>
        <taxon>Penaeidae</taxon>
        <taxon>Penaeus</taxon>
    </lineage>
</organism>
<keyword evidence="6" id="KW-0678">Repressor</keyword>
<evidence type="ECO:0000256" key="7">
    <source>
        <dbReference type="ARBA" id="ARBA00022741"/>
    </source>
</evidence>
<dbReference type="InterPro" id="IPR036134">
    <property type="entry name" value="Crypto/Photolyase_FAD-like_sf"/>
</dbReference>
<dbReference type="InterPro" id="IPR036155">
    <property type="entry name" value="Crypto/Photolyase_N_sf"/>
</dbReference>
<keyword evidence="11" id="KW-0274">FAD</keyword>
<evidence type="ECO:0000256" key="2">
    <source>
        <dbReference type="ARBA" id="ARBA00004496"/>
    </source>
</evidence>
<dbReference type="GO" id="GO:0045892">
    <property type="term" value="P:negative regulation of DNA-templated transcription"/>
    <property type="evidence" value="ECO:0007669"/>
    <property type="project" value="TreeGrafter"/>
</dbReference>
<dbReference type="InterPro" id="IPR014729">
    <property type="entry name" value="Rossmann-like_a/b/a_fold"/>
</dbReference>
<dbReference type="PROSITE" id="PS51645">
    <property type="entry name" value="PHR_CRY_ALPHA_BETA"/>
    <property type="match status" value="1"/>
</dbReference>
<keyword evidence="14" id="KW-1185">Reference proteome</keyword>